<sequence length="106" mass="11687">MSRKPPLSPFEARKAAAKRAALNALKRARRTADKAGVELSDWEGEFLAEVTDRVKTYGRAFGDPEKGSPGEALSVLQNVKLKEIAAKAKGEKKPLARRPFRRKVKA</sequence>
<dbReference type="Proteomes" id="UP000249524">
    <property type="component" value="Unassembled WGS sequence"/>
</dbReference>
<evidence type="ECO:0000313" key="1">
    <source>
        <dbReference type="EMBL" id="RAK67516.1"/>
    </source>
</evidence>
<dbReference type="AlphaFoldDB" id="A0A328BNF0"/>
<evidence type="ECO:0000313" key="2">
    <source>
        <dbReference type="Proteomes" id="UP000249524"/>
    </source>
</evidence>
<comment type="caution">
    <text evidence="1">The sequence shown here is derived from an EMBL/GenBank/DDBJ whole genome shotgun (WGS) entry which is preliminary data.</text>
</comment>
<name>A0A328BNF0_9CAUL</name>
<reference evidence="1 2" key="1">
    <citation type="submission" date="2018-05" db="EMBL/GenBank/DDBJ databases">
        <authorList>
            <person name="Lanie J.A."/>
            <person name="Ng W.-L."/>
            <person name="Kazmierczak K.M."/>
            <person name="Andrzejewski T.M."/>
            <person name="Davidsen T.M."/>
            <person name="Wayne K.J."/>
            <person name="Tettelin H."/>
            <person name="Glass J.I."/>
            <person name="Rusch D."/>
            <person name="Podicherti R."/>
            <person name="Tsui H.-C.T."/>
            <person name="Winkler M.E."/>
        </authorList>
    </citation>
    <scope>NUCLEOTIDE SEQUENCE [LARGE SCALE GENOMIC DNA]</scope>
    <source>
        <strain evidence="1 2">BUT-10</strain>
    </source>
</reference>
<proteinExistence type="predicted"/>
<gene>
    <name evidence="1" type="ORF">DJ019_06300</name>
</gene>
<accession>A0A328BNF0</accession>
<dbReference type="OrthoDB" id="7205290at2"/>
<dbReference type="RefSeq" id="WP_111275126.1">
    <property type="nucleotide sequence ID" value="NZ_QFYS01000002.1"/>
</dbReference>
<protein>
    <submittedName>
        <fullName evidence="1">Uncharacterized protein</fullName>
    </submittedName>
</protein>
<organism evidence="1 2">
    <name type="scientific">Phenylobacterium kunshanense</name>
    <dbReference type="NCBI Taxonomy" id="1445034"/>
    <lineage>
        <taxon>Bacteria</taxon>
        <taxon>Pseudomonadati</taxon>
        <taxon>Pseudomonadota</taxon>
        <taxon>Alphaproteobacteria</taxon>
        <taxon>Caulobacterales</taxon>
        <taxon>Caulobacteraceae</taxon>
        <taxon>Phenylobacterium</taxon>
    </lineage>
</organism>
<dbReference type="EMBL" id="QFYS01000002">
    <property type="protein sequence ID" value="RAK67516.1"/>
    <property type="molecule type" value="Genomic_DNA"/>
</dbReference>
<keyword evidence="2" id="KW-1185">Reference proteome</keyword>